<evidence type="ECO:0000259" key="7">
    <source>
        <dbReference type="PROSITE" id="PS50949"/>
    </source>
</evidence>
<evidence type="ECO:0000256" key="4">
    <source>
        <dbReference type="ARBA" id="ARBA00023125"/>
    </source>
</evidence>
<dbReference type="Pfam" id="PF00155">
    <property type="entry name" value="Aminotran_1_2"/>
    <property type="match status" value="1"/>
</dbReference>
<dbReference type="InterPro" id="IPR015422">
    <property type="entry name" value="PyrdxlP-dep_Trfase_small"/>
</dbReference>
<feature type="region of interest" description="Disordered" evidence="6">
    <location>
        <begin position="78"/>
        <end position="109"/>
    </location>
</feature>
<dbReference type="SUPFAM" id="SSF46785">
    <property type="entry name" value="Winged helix' DNA-binding domain"/>
    <property type="match status" value="1"/>
</dbReference>
<gene>
    <name evidence="8" type="ORF">BTR14_01000</name>
</gene>
<dbReference type="CDD" id="cd07377">
    <property type="entry name" value="WHTH_GntR"/>
    <property type="match status" value="1"/>
</dbReference>
<sequence>MTNWLPNLSEGTGPLYLRLADSIEAAIDGGSLAPGDKLPPQRNLAFDIGVTLGTVSRAYALVHERGLVAGEVGRGTYVRERGNGGEPSPASPLNHELRSGRSLDPPDGKLRFDSTGAADVGQADLIERVLAQVVAEHPAEITNYARNAPAHWQEAGVRWLSRQGFSPEAEDVVFTQGAHSAIMAVVTAVTSPGDKVLFESLTYTHIARALGLTGRRVIASEIDEEGLVPEDFERVCQQQHPAIAFLMPSAHNPSLAVMSLGRRRAIAEIARRHNVMLIEDDIYGVLTRPDIPMLATLAPERTFVVSGFAKAVAAGLRGGWVACPPNMSTRVRVAQKMLTGGLAFLLAESSARLVLSGEAEAIRRDVAAELSARHAIVLESLAGHSLRSTPQIPFFWLDLPEPWLSGTFKAAAFEAGVLIDDEDEFKAGRPDRVLHKVRVGFSNHRREDVRRGMALLRSLLDGGLSGYEGGI</sequence>
<proteinExistence type="inferred from homology"/>
<dbReference type="Gene3D" id="3.40.640.10">
    <property type="entry name" value="Type I PLP-dependent aspartate aminotransferase-like (Major domain)"/>
    <property type="match status" value="1"/>
</dbReference>
<dbReference type="InterPro" id="IPR015421">
    <property type="entry name" value="PyrdxlP-dep_Trfase_major"/>
</dbReference>
<dbReference type="InterPro" id="IPR036390">
    <property type="entry name" value="WH_DNA-bd_sf"/>
</dbReference>
<dbReference type="Pfam" id="PF00392">
    <property type="entry name" value="GntR"/>
    <property type="match status" value="1"/>
</dbReference>
<keyword evidence="3" id="KW-0805">Transcription regulation</keyword>
<dbReference type="InterPro" id="IPR036388">
    <property type="entry name" value="WH-like_DNA-bd_sf"/>
</dbReference>
<dbReference type="SMART" id="SM00345">
    <property type="entry name" value="HTH_GNTR"/>
    <property type="match status" value="1"/>
</dbReference>
<name>A0ABX3PIU8_9HYPH</name>
<organism evidence="8 9">
    <name type="scientific">Xaviernesmea rhizosphaerae</name>
    <dbReference type="NCBI Taxonomy" id="1672749"/>
    <lineage>
        <taxon>Bacteria</taxon>
        <taxon>Pseudomonadati</taxon>
        <taxon>Pseudomonadota</taxon>
        <taxon>Alphaproteobacteria</taxon>
        <taxon>Hyphomicrobiales</taxon>
        <taxon>Rhizobiaceae</taxon>
        <taxon>Rhizobium/Agrobacterium group</taxon>
        <taxon>Xaviernesmea</taxon>
    </lineage>
</organism>
<reference evidence="8 9" key="1">
    <citation type="journal article" date="2017" name="Antonie Van Leeuwenhoek">
        <title>Rhizobium rhizosphaerae sp. nov., a novel species isolated from rice rhizosphere.</title>
        <authorList>
            <person name="Zhao J.J."/>
            <person name="Zhang J."/>
            <person name="Zhang R.J."/>
            <person name="Zhang C.W."/>
            <person name="Yin H.Q."/>
            <person name="Zhang X.X."/>
        </authorList>
    </citation>
    <scope>NUCLEOTIDE SEQUENCE [LARGE SCALE GENOMIC DNA]</scope>
    <source>
        <strain evidence="8 9">RD15</strain>
    </source>
</reference>
<dbReference type="SUPFAM" id="SSF53383">
    <property type="entry name" value="PLP-dependent transferases"/>
    <property type="match status" value="1"/>
</dbReference>
<dbReference type="InterPro" id="IPR000524">
    <property type="entry name" value="Tscrpt_reg_HTH_GntR"/>
</dbReference>
<keyword evidence="5" id="KW-0804">Transcription</keyword>
<dbReference type="Gene3D" id="3.90.1150.10">
    <property type="entry name" value="Aspartate Aminotransferase, domain 1"/>
    <property type="match status" value="1"/>
</dbReference>
<dbReference type="InterPro" id="IPR015424">
    <property type="entry name" value="PyrdxlP-dep_Trfase"/>
</dbReference>
<dbReference type="Proteomes" id="UP000192652">
    <property type="component" value="Unassembled WGS sequence"/>
</dbReference>
<keyword evidence="2" id="KW-0663">Pyridoxal phosphate</keyword>
<dbReference type="PANTHER" id="PTHR46577">
    <property type="entry name" value="HTH-TYPE TRANSCRIPTIONAL REGULATORY PROTEIN GABR"/>
    <property type="match status" value="1"/>
</dbReference>
<dbReference type="PANTHER" id="PTHR46577:SF1">
    <property type="entry name" value="HTH-TYPE TRANSCRIPTIONAL REGULATORY PROTEIN GABR"/>
    <property type="match status" value="1"/>
</dbReference>
<evidence type="ECO:0000256" key="3">
    <source>
        <dbReference type="ARBA" id="ARBA00023015"/>
    </source>
</evidence>
<feature type="compositionally biased region" description="Basic and acidic residues" evidence="6">
    <location>
        <begin position="95"/>
        <end position="109"/>
    </location>
</feature>
<evidence type="ECO:0000313" key="9">
    <source>
        <dbReference type="Proteomes" id="UP000192652"/>
    </source>
</evidence>
<dbReference type="PROSITE" id="PS50949">
    <property type="entry name" value="HTH_GNTR"/>
    <property type="match status" value="1"/>
</dbReference>
<comment type="caution">
    <text evidence="8">The sequence shown here is derived from an EMBL/GenBank/DDBJ whole genome shotgun (WGS) entry which is preliminary data.</text>
</comment>
<dbReference type="InterPro" id="IPR051446">
    <property type="entry name" value="HTH_trans_reg/aminotransferase"/>
</dbReference>
<comment type="similarity">
    <text evidence="1">In the C-terminal section; belongs to the class-I pyridoxal-phosphate-dependent aminotransferase family.</text>
</comment>
<evidence type="ECO:0000256" key="6">
    <source>
        <dbReference type="SAM" id="MobiDB-lite"/>
    </source>
</evidence>
<keyword evidence="4" id="KW-0238">DNA-binding</keyword>
<feature type="domain" description="HTH gntR-type" evidence="7">
    <location>
        <begin position="13"/>
        <end position="81"/>
    </location>
</feature>
<dbReference type="CDD" id="cd00609">
    <property type="entry name" value="AAT_like"/>
    <property type="match status" value="1"/>
</dbReference>
<evidence type="ECO:0000313" key="8">
    <source>
        <dbReference type="EMBL" id="OQP88449.1"/>
    </source>
</evidence>
<keyword evidence="9" id="KW-1185">Reference proteome</keyword>
<dbReference type="Gene3D" id="1.10.10.10">
    <property type="entry name" value="Winged helix-like DNA-binding domain superfamily/Winged helix DNA-binding domain"/>
    <property type="match status" value="1"/>
</dbReference>
<dbReference type="InterPro" id="IPR004839">
    <property type="entry name" value="Aminotransferase_I/II_large"/>
</dbReference>
<dbReference type="RefSeq" id="WP_081173620.1">
    <property type="nucleotide sequence ID" value="NZ_MSPX01000001.1"/>
</dbReference>
<evidence type="ECO:0000256" key="5">
    <source>
        <dbReference type="ARBA" id="ARBA00023163"/>
    </source>
</evidence>
<protein>
    <submittedName>
        <fullName evidence="8">GntR family transcriptional regulator</fullName>
    </submittedName>
</protein>
<evidence type="ECO:0000256" key="2">
    <source>
        <dbReference type="ARBA" id="ARBA00022898"/>
    </source>
</evidence>
<dbReference type="EMBL" id="MSPX01000001">
    <property type="protein sequence ID" value="OQP88449.1"/>
    <property type="molecule type" value="Genomic_DNA"/>
</dbReference>
<evidence type="ECO:0000256" key="1">
    <source>
        <dbReference type="ARBA" id="ARBA00005384"/>
    </source>
</evidence>
<accession>A0ABX3PIU8</accession>